<keyword evidence="8 9" id="KW-0012">Acyltransferase</keyword>
<evidence type="ECO:0000256" key="8">
    <source>
        <dbReference type="ARBA" id="ARBA00023315"/>
    </source>
</evidence>
<comment type="catalytic activity">
    <reaction evidence="9">
        <text>N-terminal S-1,2-diacyl-sn-glyceryl-L-cysteinyl-[lipoprotein] + a glycerophospholipid = N-acyl-S-1,2-diacyl-sn-glyceryl-L-cysteinyl-[lipoprotein] + a 2-acyl-sn-glycero-3-phospholipid + H(+)</text>
        <dbReference type="Rhea" id="RHEA:48228"/>
        <dbReference type="Rhea" id="RHEA-COMP:14681"/>
        <dbReference type="Rhea" id="RHEA-COMP:14684"/>
        <dbReference type="ChEBI" id="CHEBI:15378"/>
        <dbReference type="ChEBI" id="CHEBI:136912"/>
        <dbReference type="ChEBI" id="CHEBI:140656"/>
        <dbReference type="ChEBI" id="CHEBI:140657"/>
        <dbReference type="ChEBI" id="CHEBI:140660"/>
        <dbReference type="EC" id="2.3.1.269"/>
    </reaction>
</comment>
<dbReference type="Pfam" id="PF20154">
    <property type="entry name" value="LNT_N"/>
    <property type="match status" value="1"/>
</dbReference>
<dbReference type="PANTHER" id="PTHR38686">
    <property type="entry name" value="APOLIPOPROTEIN N-ACYLTRANSFERASE"/>
    <property type="match status" value="1"/>
</dbReference>
<feature type="transmembrane region" description="Helical" evidence="9">
    <location>
        <begin position="67"/>
        <end position="88"/>
    </location>
</feature>
<comment type="pathway">
    <text evidence="9">Protein modification; lipoprotein biosynthesis (N-acyl transfer).</text>
</comment>
<gene>
    <name evidence="11" type="primary">cutE</name>
    <name evidence="9" type="synonym">lnt</name>
    <name evidence="11" type="ORF">GCM10007966_01920</name>
</gene>
<feature type="domain" description="CN hydrolase" evidence="10">
    <location>
        <begin position="239"/>
        <end position="476"/>
    </location>
</feature>
<evidence type="ECO:0000313" key="11">
    <source>
        <dbReference type="EMBL" id="GGI76812.1"/>
    </source>
</evidence>
<dbReference type="CDD" id="cd07571">
    <property type="entry name" value="ALP_N-acyl_transferase"/>
    <property type="match status" value="1"/>
</dbReference>
<evidence type="ECO:0000256" key="5">
    <source>
        <dbReference type="ARBA" id="ARBA00022692"/>
    </source>
</evidence>
<organism evidence="11 12">
    <name type="scientific">Legionella impletisoli</name>
    <dbReference type="NCBI Taxonomy" id="343510"/>
    <lineage>
        <taxon>Bacteria</taxon>
        <taxon>Pseudomonadati</taxon>
        <taxon>Pseudomonadota</taxon>
        <taxon>Gammaproteobacteria</taxon>
        <taxon>Legionellales</taxon>
        <taxon>Legionellaceae</taxon>
        <taxon>Legionella</taxon>
    </lineage>
</organism>
<dbReference type="Proteomes" id="UP000630149">
    <property type="component" value="Unassembled WGS sequence"/>
</dbReference>
<dbReference type="AlphaFoldDB" id="A0A917JPE9"/>
<dbReference type="Pfam" id="PF00795">
    <property type="entry name" value="CN_hydrolase"/>
    <property type="match status" value="1"/>
</dbReference>
<feature type="transmembrane region" description="Helical" evidence="9">
    <location>
        <begin position="100"/>
        <end position="124"/>
    </location>
</feature>
<feature type="transmembrane region" description="Helical" evidence="9">
    <location>
        <begin position="483"/>
        <end position="504"/>
    </location>
</feature>
<evidence type="ECO:0000256" key="9">
    <source>
        <dbReference type="HAMAP-Rule" id="MF_01148"/>
    </source>
</evidence>
<dbReference type="SUPFAM" id="SSF56317">
    <property type="entry name" value="Carbon-nitrogen hydrolase"/>
    <property type="match status" value="1"/>
</dbReference>
<reference evidence="11" key="2">
    <citation type="submission" date="2020-09" db="EMBL/GenBank/DDBJ databases">
        <authorList>
            <person name="Sun Q."/>
            <person name="Ohkuma M."/>
        </authorList>
    </citation>
    <scope>NUCLEOTIDE SEQUENCE</scope>
    <source>
        <strain evidence="11">JCM 13919</strain>
    </source>
</reference>
<evidence type="ECO:0000256" key="6">
    <source>
        <dbReference type="ARBA" id="ARBA00022989"/>
    </source>
</evidence>
<keyword evidence="3 9" id="KW-1003">Cell membrane</keyword>
<keyword evidence="4 9" id="KW-0808">Transferase</keyword>
<evidence type="ECO:0000256" key="4">
    <source>
        <dbReference type="ARBA" id="ARBA00022679"/>
    </source>
</evidence>
<dbReference type="RefSeq" id="WP_229669288.1">
    <property type="nucleotide sequence ID" value="NZ_BMOB01000001.1"/>
</dbReference>
<accession>A0A917JPE9</accession>
<comment type="caution">
    <text evidence="11">The sequence shown here is derived from an EMBL/GenBank/DDBJ whole genome shotgun (WGS) entry which is preliminary data.</text>
</comment>
<dbReference type="Gene3D" id="3.60.110.10">
    <property type="entry name" value="Carbon-nitrogen hydrolase"/>
    <property type="match status" value="1"/>
</dbReference>
<dbReference type="GO" id="GO:0005886">
    <property type="term" value="C:plasma membrane"/>
    <property type="evidence" value="ECO:0007669"/>
    <property type="project" value="UniProtKB-SubCell"/>
</dbReference>
<reference evidence="11" key="1">
    <citation type="journal article" date="2014" name="Int. J. Syst. Evol. Microbiol.">
        <title>Complete genome sequence of Corynebacterium casei LMG S-19264T (=DSM 44701T), isolated from a smear-ripened cheese.</title>
        <authorList>
            <consortium name="US DOE Joint Genome Institute (JGI-PGF)"/>
            <person name="Walter F."/>
            <person name="Albersmeier A."/>
            <person name="Kalinowski J."/>
            <person name="Ruckert C."/>
        </authorList>
    </citation>
    <scope>NUCLEOTIDE SEQUENCE</scope>
    <source>
        <strain evidence="11">JCM 13919</strain>
    </source>
</reference>
<dbReference type="NCBIfam" id="TIGR00546">
    <property type="entry name" value="lnt"/>
    <property type="match status" value="1"/>
</dbReference>
<dbReference type="GO" id="GO:0016410">
    <property type="term" value="F:N-acyltransferase activity"/>
    <property type="evidence" value="ECO:0007669"/>
    <property type="project" value="UniProtKB-UniRule"/>
</dbReference>
<dbReference type="EMBL" id="BMOB01000001">
    <property type="protein sequence ID" value="GGI76812.1"/>
    <property type="molecule type" value="Genomic_DNA"/>
</dbReference>
<dbReference type="HAMAP" id="MF_01148">
    <property type="entry name" value="Lnt"/>
    <property type="match status" value="1"/>
</dbReference>
<dbReference type="InterPro" id="IPR036526">
    <property type="entry name" value="C-N_Hydrolase_sf"/>
</dbReference>
<dbReference type="InterPro" id="IPR004563">
    <property type="entry name" value="Apolipo_AcylTrfase"/>
</dbReference>
<comment type="function">
    <text evidence="9">Catalyzes the phospholipid dependent N-acylation of the N-terminal cysteine of apolipoprotein, the last step in lipoprotein maturation.</text>
</comment>
<evidence type="ECO:0000256" key="3">
    <source>
        <dbReference type="ARBA" id="ARBA00022475"/>
    </source>
</evidence>
<dbReference type="EC" id="2.3.1.269" evidence="9"/>
<sequence>MKPLGTAFSLSQPLMSINTFKIFLPALFAGVLLPFGFAPFHIPGLALLSIAFFFCMIQERSLKETLLIGYLFGIGSFGLGVSWVYVSIHQYGHLNIVASAAITLLFILYLSIYPLLMAGFYHYVSSACSSSVSRCVLFSALWCVSEYLRATVLGGFPWLLLGFSQLDTPLQYVLPWVGVYGVSFFACLAASFLGEAYIMKATKRYLLISAFTGTLILPAMLQYIPWGTPSSNAVTVGVIQANLSMRDKWDEGLFWQLIAQYKRAAEHLLKTTQLVVMPESAIPVPAPYISDFMEDLDSKATEVGSAILLGTLQPTETDDTKLYNAMIALGDGQGIYQKQHLVPFGEYIPAPFQAFIERMAIPVANLNPGKKNQPLVFIQNHPIASLICYELAYPSLLRKQLPLAEWIVSISDDGWFGHSFAMYQQLQMAQALSILTARYQIVANNDGLSSIIDERGHIIDSLPAYRDGLLESRILPIQGSTPWVYWGDLPILLICTLVVSYAFYIKRRRF</sequence>
<evidence type="ECO:0000313" key="12">
    <source>
        <dbReference type="Proteomes" id="UP000630149"/>
    </source>
</evidence>
<evidence type="ECO:0000259" key="10">
    <source>
        <dbReference type="PROSITE" id="PS50263"/>
    </source>
</evidence>
<dbReference type="GO" id="GO:0042158">
    <property type="term" value="P:lipoprotein biosynthetic process"/>
    <property type="evidence" value="ECO:0007669"/>
    <property type="project" value="UniProtKB-UniRule"/>
</dbReference>
<dbReference type="InterPro" id="IPR003010">
    <property type="entry name" value="C-N_Hydrolase"/>
</dbReference>
<comment type="subcellular location">
    <subcellularLocation>
        <location evidence="1 9">Cell membrane</location>
        <topology evidence="1 9">Multi-pass membrane protein</topology>
    </subcellularLocation>
</comment>
<keyword evidence="5 9" id="KW-0812">Transmembrane</keyword>
<protein>
    <recommendedName>
        <fullName evidence="9">Apolipoprotein N-acyltransferase</fullName>
        <shortName evidence="9">ALP N-acyltransferase</shortName>
        <ecNumber evidence="9">2.3.1.269</ecNumber>
    </recommendedName>
</protein>
<feature type="transmembrane region" description="Helical" evidence="9">
    <location>
        <begin position="26"/>
        <end position="55"/>
    </location>
</feature>
<keyword evidence="12" id="KW-1185">Reference proteome</keyword>
<proteinExistence type="inferred from homology"/>
<keyword evidence="6 9" id="KW-1133">Transmembrane helix</keyword>
<name>A0A917JPE9_9GAMM</name>
<evidence type="ECO:0000256" key="7">
    <source>
        <dbReference type="ARBA" id="ARBA00023136"/>
    </source>
</evidence>
<dbReference type="PROSITE" id="PS50263">
    <property type="entry name" value="CN_HYDROLASE"/>
    <property type="match status" value="1"/>
</dbReference>
<evidence type="ECO:0000256" key="2">
    <source>
        <dbReference type="ARBA" id="ARBA00010065"/>
    </source>
</evidence>
<feature type="transmembrane region" description="Helical" evidence="9">
    <location>
        <begin position="205"/>
        <end position="226"/>
    </location>
</feature>
<evidence type="ECO:0000256" key="1">
    <source>
        <dbReference type="ARBA" id="ARBA00004651"/>
    </source>
</evidence>
<feature type="transmembrane region" description="Helical" evidence="9">
    <location>
        <begin position="173"/>
        <end position="193"/>
    </location>
</feature>
<dbReference type="InterPro" id="IPR045378">
    <property type="entry name" value="LNT_N"/>
</dbReference>
<keyword evidence="7 9" id="KW-0472">Membrane</keyword>
<feature type="transmembrane region" description="Helical" evidence="9">
    <location>
        <begin position="136"/>
        <end position="161"/>
    </location>
</feature>
<dbReference type="PANTHER" id="PTHR38686:SF1">
    <property type="entry name" value="APOLIPOPROTEIN N-ACYLTRANSFERASE"/>
    <property type="match status" value="1"/>
</dbReference>
<comment type="similarity">
    <text evidence="2 9">Belongs to the CN hydrolase family. Apolipoprotein N-acyltransferase subfamily.</text>
</comment>